<dbReference type="GO" id="GO:0003676">
    <property type="term" value="F:nucleic acid binding"/>
    <property type="evidence" value="ECO:0007669"/>
    <property type="project" value="InterPro"/>
</dbReference>
<proteinExistence type="predicted"/>
<dbReference type="InterPro" id="IPR001878">
    <property type="entry name" value="Znf_CCHC"/>
</dbReference>
<sequence length="77" mass="8704">MAHNNDGGRVHPRDAGRRETDAELWATIDEQWQSMGRLEAMVQRLLEQCGQPGHRSNECPARRSVNFVDAGEDGEEE</sequence>
<evidence type="ECO:0000313" key="4">
    <source>
        <dbReference type="Proteomes" id="UP000594638"/>
    </source>
</evidence>
<keyword evidence="4" id="KW-1185">Reference proteome</keyword>
<dbReference type="AlphaFoldDB" id="A0A8S0RNI9"/>
<dbReference type="Pfam" id="PF00098">
    <property type="entry name" value="zf-CCHC"/>
    <property type="match status" value="1"/>
</dbReference>
<dbReference type="EMBL" id="CACTIH010003674">
    <property type="protein sequence ID" value="CAA2981492.1"/>
    <property type="molecule type" value="Genomic_DNA"/>
</dbReference>
<feature type="region of interest" description="Disordered" evidence="1">
    <location>
        <begin position="1"/>
        <end position="20"/>
    </location>
</feature>
<protein>
    <submittedName>
        <fullName evidence="3">---NA</fullName>
    </submittedName>
</protein>
<organism evidence="3 4">
    <name type="scientific">Olea europaea subsp. europaea</name>
    <dbReference type="NCBI Taxonomy" id="158383"/>
    <lineage>
        <taxon>Eukaryota</taxon>
        <taxon>Viridiplantae</taxon>
        <taxon>Streptophyta</taxon>
        <taxon>Embryophyta</taxon>
        <taxon>Tracheophyta</taxon>
        <taxon>Spermatophyta</taxon>
        <taxon>Magnoliopsida</taxon>
        <taxon>eudicotyledons</taxon>
        <taxon>Gunneridae</taxon>
        <taxon>Pentapetalae</taxon>
        <taxon>asterids</taxon>
        <taxon>lamiids</taxon>
        <taxon>Lamiales</taxon>
        <taxon>Oleaceae</taxon>
        <taxon>Oleeae</taxon>
        <taxon>Olea</taxon>
    </lineage>
</organism>
<evidence type="ECO:0000256" key="1">
    <source>
        <dbReference type="SAM" id="MobiDB-lite"/>
    </source>
</evidence>
<feature type="region of interest" description="Disordered" evidence="1">
    <location>
        <begin position="52"/>
        <end position="77"/>
    </location>
</feature>
<dbReference type="OrthoDB" id="1793035at2759"/>
<evidence type="ECO:0000313" key="3">
    <source>
        <dbReference type="EMBL" id="CAA2981492.1"/>
    </source>
</evidence>
<dbReference type="Proteomes" id="UP000594638">
    <property type="component" value="Unassembled WGS sequence"/>
</dbReference>
<feature type="domain" description="CCHC-type" evidence="2">
    <location>
        <begin position="49"/>
        <end position="60"/>
    </location>
</feature>
<dbReference type="Gramene" id="OE9A094825T1">
    <property type="protein sequence ID" value="OE9A094825C1"/>
    <property type="gene ID" value="OE9A094825"/>
</dbReference>
<dbReference type="GO" id="GO:0008270">
    <property type="term" value="F:zinc ion binding"/>
    <property type="evidence" value="ECO:0007669"/>
    <property type="project" value="InterPro"/>
</dbReference>
<evidence type="ECO:0000259" key="2">
    <source>
        <dbReference type="Pfam" id="PF00098"/>
    </source>
</evidence>
<name>A0A8S0RNI9_OLEEU</name>
<comment type="caution">
    <text evidence="3">The sequence shown here is derived from an EMBL/GenBank/DDBJ whole genome shotgun (WGS) entry which is preliminary data.</text>
</comment>
<gene>
    <name evidence="3" type="ORF">OLEA9_A094825</name>
</gene>
<reference evidence="3 4" key="1">
    <citation type="submission" date="2019-12" db="EMBL/GenBank/DDBJ databases">
        <authorList>
            <person name="Alioto T."/>
            <person name="Alioto T."/>
            <person name="Gomez Garrido J."/>
        </authorList>
    </citation>
    <scope>NUCLEOTIDE SEQUENCE [LARGE SCALE GENOMIC DNA]</scope>
</reference>
<accession>A0A8S0RNI9</accession>